<dbReference type="EMBL" id="BAER01000028">
    <property type="protein sequence ID" value="GAC32096.1"/>
    <property type="molecule type" value="Genomic_DNA"/>
</dbReference>
<evidence type="ECO:0000313" key="1">
    <source>
        <dbReference type="EMBL" id="GAC32096.1"/>
    </source>
</evidence>
<organism evidence="1 2">
    <name type="scientific">Paraglaciecola polaris LMG 21857</name>
    <dbReference type="NCBI Taxonomy" id="1129793"/>
    <lineage>
        <taxon>Bacteria</taxon>
        <taxon>Pseudomonadati</taxon>
        <taxon>Pseudomonadota</taxon>
        <taxon>Gammaproteobacteria</taxon>
        <taxon>Alteromonadales</taxon>
        <taxon>Alteromonadaceae</taxon>
        <taxon>Paraglaciecola</taxon>
    </lineage>
</organism>
<sequence>MFIDILYNLDNKNTVTQAGLISKNTLFFSDIIVHRLLP</sequence>
<reference evidence="2" key="1">
    <citation type="journal article" date="2014" name="Environ. Microbiol.">
        <title>Comparative genomics of the marine bacterial genus Glaciecola reveals the high degree of genomic diversity and genomic characteristic for cold adaptation.</title>
        <authorList>
            <person name="Qin Q.L."/>
            <person name="Xie B.B."/>
            <person name="Yu Y."/>
            <person name="Shu Y.L."/>
            <person name="Rong J.C."/>
            <person name="Zhang Y.J."/>
            <person name="Zhao D.L."/>
            <person name="Chen X.L."/>
            <person name="Zhang X.Y."/>
            <person name="Chen B."/>
            <person name="Zhou B.C."/>
            <person name="Zhang Y.Z."/>
        </authorList>
    </citation>
    <scope>NUCLEOTIDE SEQUENCE [LARGE SCALE GENOMIC DNA]</scope>
    <source>
        <strain evidence="2">LMG 21857</strain>
    </source>
</reference>
<gene>
    <name evidence="1" type="ORF">GPLA_1181</name>
</gene>
<accession>K6Z7B5</accession>
<dbReference type="Proteomes" id="UP000006322">
    <property type="component" value="Unassembled WGS sequence"/>
</dbReference>
<evidence type="ECO:0000313" key="2">
    <source>
        <dbReference type="Proteomes" id="UP000006322"/>
    </source>
</evidence>
<comment type="caution">
    <text evidence="1">The sequence shown here is derived from an EMBL/GenBank/DDBJ whole genome shotgun (WGS) entry which is preliminary data.</text>
</comment>
<dbReference type="AlphaFoldDB" id="K6Z7B5"/>
<protein>
    <submittedName>
        <fullName evidence="1">Uncharacterized protein</fullName>
    </submittedName>
</protein>
<keyword evidence="2" id="KW-1185">Reference proteome</keyword>
<name>K6Z7B5_9ALTE</name>
<proteinExistence type="predicted"/>